<evidence type="ECO:0000256" key="6">
    <source>
        <dbReference type="ARBA" id="ARBA00023136"/>
    </source>
</evidence>
<feature type="transmembrane region" description="Helical" evidence="9">
    <location>
        <begin position="380"/>
        <end position="406"/>
    </location>
</feature>
<dbReference type="InterPro" id="IPR036249">
    <property type="entry name" value="Thioredoxin-like_sf"/>
</dbReference>
<dbReference type="RefSeq" id="WP_235838074.1">
    <property type="nucleotide sequence ID" value="NZ_FNLO01000016.1"/>
</dbReference>
<dbReference type="InterPro" id="IPR017937">
    <property type="entry name" value="Thioredoxin_CS"/>
</dbReference>
<dbReference type="EMBL" id="FNLO01000016">
    <property type="protein sequence ID" value="SDV51342.1"/>
    <property type="molecule type" value="Genomic_DNA"/>
</dbReference>
<gene>
    <name evidence="11" type="ORF">SAMN05216551_11684</name>
</gene>
<dbReference type="InterPro" id="IPR013766">
    <property type="entry name" value="Thioredoxin_domain"/>
</dbReference>
<evidence type="ECO:0000256" key="7">
    <source>
        <dbReference type="ARBA" id="ARBA00023284"/>
    </source>
</evidence>
<feature type="transmembrane region" description="Helical" evidence="9">
    <location>
        <begin position="344"/>
        <end position="374"/>
    </location>
</feature>
<dbReference type="PANTHER" id="PTHR32234:SF0">
    <property type="entry name" value="THIOL:DISULFIDE INTERCHANGE PROTEIN DSBD"/>
    <property type="match status" value="1"/>
</dbReference>
<evidence type="ECO:0000256" key="2">
    <source>
        <dbReference type="ARBA" id="ARBA00022475"/>
    </source>
</evidence>
<dbReference type="Gene3D" id="2.60.40.1250">
    <property type="entry name" value="Thiol:disulfide interchange protein DsbD, N-terminal domain"/>
    <property type="match status" value="1"/>
</dbReference>
<reference evidence="12" key="1">
    <citation type="submission" date="2016-09" db="EMBL/GenBank/DDBJ databases">
        <authorList>
            <person name="Varghese N."/>
            <person name="Submissions S."/>
        </authorList>
    </citation>
    <scope>NUCLEOTIDE SEQUENCE [LARGE SCALE GENOMIC DNA]</scope>
    <source>
        <strain evidence="12">JS23</strain>
    </source>
</reference>
<dbReference type="GO" id="GO:0015035">
    <property type="term" value="F:protein-disulfide reductase activity"/>
    <property type="evidence" value="ECO:0007669"/>
    <property type="project" value="TreeGrafter"/>
</dbReference>
<keyword evidence="2" id="KW-1003">Cell membrane</keyword>
<feature type="transmembrane region" description="Helical" evidence="9">
    <location>
        <begin position="34"/>
        <end position="53"/>
    </location>
</feature>
<dbReference type="AlphaFoldDB" id="A0A1H2PVM0"/>
<evidence type="ECO:0000259" key="10">
    <source>
        <dbReference type="PROSITE" id="PS51352"/>
    </source>
</evidence>
<dbReference type="Gene3D" id="3.40.30.10">
    <property type="entry name" value="Glutaredoxin"/>
    <property type="match status" value="1"/>
</dbReference>
<keyword evidence="3 9" id="KW-0812">Transmembrane</keyword>
<feature type="transmembrane region" description="Helical" evidence="9">
    <location>
        <begin position="301"/>
        <end position="323"/>
    </location>
</feature>
<dbReference type="SUPFAM" id="SSF74863">
    <property type="entry name" value="Thiol:disulfide interchange protein DsbD, N-terminal domain (DsbD-alpha)"/>
    <property type="match status" value="1"/>
</dbReference>
<evidence type="ECO:0000313" key="12">
    <source>
        <dbReference type="Proteomes" id="UP000243719"/>
    </source>
</evidence>
<feature type="region of interest" description="Disordered" evidence="8">
    <location>
        <begin position="650"/>
        <end position="681"/>
    </location>
</feature>
<keyword evidence="4" id="KW-0201">Cytochrome c-type biogenesis</keyword>
<accession>A0A1H2PVM0</accession>
<evidence type="ECO:0000256" key="4">
    <source>
        <dbReference type="ARBA" id="ARBA00022748"/>
    </source>
</evidence>
<feature type="transmembrane region" description="Helical" evidence="9">
    <location>
        <begin position="441"/>
        <end position="460"/>
    </location>
</feature>
<dbReference type="SUPFAM" id="SSF52833">
    <property type="entry name" value="Thioredoxin-like"/>
    <property type="match status" value="1"/>
</dbReference>
<keyword evidence="6 9" id="KW-0472">Membrane</keyword>
<comment type="subcellular location">
    <subcellularLocation>
        <location evidence="1">Cell membrane</location>
        <topology evidence="1">Multi-pass membrane protein</topology>
    </subcellularLocation>
</comment>
<dbReference type="PROSITE" id="PS00194">
    <property type="entry name" value="THIOREDOXIN_1"/>
    <property type="match status" value="1"/>
</dbReference>
<dbReference type="GO" id="GO:0017004">
    <property type="term" value="P:cytochrome complex assembly"/>
    <property type="evidence" value="ECO:0007669"/>
    <property type="project" value="UniProtKB-KW"/>
</dbReference>
<organism evidence="11 12">
    <name type="scientific">Chitinasiproducens palmae</name>
    <dbReference type="NCBI Taxonomy" id="1770053"/>
    <lineage>
        <taxon>Bacteria</taxon>
        <taxon>Pseudomonadati</taxon>
        <taxon>Pseudomonadota</taxon>
        <taxon>Betaproteobacteria</taxon>
        <taxon>Burkholderiales</taxon>
        <taxon>Burkholderiaceae</taxon>
        <taxon>Chitinasiproducens</taxon>
    </lineage>
</organism>
<proteinExistence type="predicted"/>
<dbReference type="NCBIfam" id="NF001419">
    <property type="entry name" value="PRK00293.1"/>
    <property type="match status" value="1"/>
</dbReference>
<dbReference type="GO" id="GO:0005886">
    <property type="term" value="C:plasma membrane"/>
    <property type="evidence" value="ECO:0007669"/>
    <property type="project" value="UniProtKB-SubCell"/>
</dbReference>
<dbReference type="PANTHER" id="PTHR32234">
    <property type="entry name" value="THIOL:DISULFIDE INTERCHANGE PROTEIN DSBD"/>
    <property type="match status" value="1"/>
</dbReference>
<evidence type="ECO:0000256" key="8">
    <source>
        <dbReference type="SAM" id="MobiDB-lite"/>
    </source>
</evidence>
<dbReference type="InterPro" id="IPR003834">
    <property type="entry name" value="Cyt_c_assmbl_TM_dom"/>
</dbReference>
<protein>
    <submittedName>
        <fullName evidence="11">Thiol:disulfide interchange protein DsbD</fullName>
    </submittedName>
</protein>
<dbReference type="InterPro" id="IPR028250">
    <property type="entry name" value="DsbDN"/>
</dbReference>
<evidence type="ECO:0000256" key="1">
    <source>
        <dbReference type="ARBA" id="ARBA00004651"/>
    </source>
</evidence>
<dbReference type="Pfam" id="PF13899">
    <property type="entry name" value="Thioredoxin_7"/>
    <property type="match status" value="1"/>
</dbReference>
<dbReference type="InterPro" id="IPR035671">
    <property type="entry name" value="DsbD_gamma"/>
</dbReference>
<dbReference type="CDD" id="cd02953">
    <property type="entry name" value="DsbDgamma"/>
    <property type="match status" value="1"/>
</dbReference>
<feature type="transmembrane region" description="Helical" evidence="9">
    <location>
        <begin position="418"/>
        <end position="435"/>
    </location>
</feature>
<keyword evidence="12" id="KW-1185">Reference proteome</keyword>
<evidence type="ECO:0000256" key="9">
    <source>
        <dbReference type="SAM" id="Phobius"/>
    </source>
</evidence>
<evidence type="ECO:0000256" key="3">
    <source>
        <dbReference type="ARBA" id="ARBA00022692"/>
    </source>
</evidence>
<feature type="transmembrane region" description="Helical" evidence="9">
    <location>
        <begin position="269"/>
        <end position="289"/>
    </location>
</feature>
<dbReference type="Pfam" id="PF11412">
    <property type="entry name" value="DsbD_N"/>
    <property type="match status" value="1"/>
</dbReference>
<dbReference type="STRING" id="1770053.SAMN05216551_11684"/>
<feature type="domain" description="Thioredoxin" evidence="10">
    <location>
        <begin position="517"/>
        <end position="648"/>
    </location>
</feature>
<feature type="transmembrane region" description="Helical" evidence="9">
    <location>
        <begin position="204"/>
        <end position="224"/>
    </location>
</feature>
<evidence type="ECO:0000256" key="5">
    <source>
        <dbReference type="ARBA" id="ARBA00022989"/>
    </source>
</evidence>
<feature type="region of interest" description="Disordered" evidence="8">
    <location>
        <begin position="698"/>
        <end position="723"/>
    </location>
</feature>
<keyword evidence="7" id="KW-0676">Redox-active center</keyword>
<name>A0A1H2PVM0_9BURK</name>
<evidence type="ECO:0000313" key="11">
    <source>
        <dbReference type="EMBL" id="SDV51342.1"/>
    </source>
</evidence>
<dbReference type="Pfam" id="PF02683">
    <property type="entry name" value="DsbD_TM"/>
    <property type="match status" value="1"/>
</dbReference>
<dbReference type="PROSITE" id="PS51352">
    <property type="entry name" value="THIOREDOXIN_2"/>
    <property type="match status" value="1"/>
</dbReference>
<dbReference type="InterPro" id="IPR036929">
    <property type="entry name" value="DsbDN_sf"/>
</dbReference>
<dbReference type="Proteomes" id="UP000243719">
    <property type="component" value="Unassembled WGS sequence"/>
</dbReference>
<dbReference type="GO" id="GO:0045454">
    <property type="term" value="P:cell redox homeostasis"/>
    <property type="evidence" value="ECO:0007669"/>
    <property type="project" value="TreeGrafter"/>
</dbReference>
<sequence>MKRAGLAASAAAASASSGQSGQSHTDSLHDAARLRRFAASVMLFLLFALLAGLRGIGVAHADEDFLPPEQAFRLEARALPDALLLTYHIADSYYMYRERFAFAAEGATLGQPVFPKGEVKYDPTFEKDVEVYHHQVEIRLPLTAAAGHRVTLQATSQGCSDKGVCYPPMTRRVALTLPEAAAHDTPPAASLSDRLYDPGYAQGILAGRGLPAIVAIFFVIGVGMSLLPCSWPMIPIVSSIVLGANMRVPSTGESPASRPSRLRGVALSVSYVAGMALVYTALGVMAGLAGKGLGAALQNPWMLGTFALLLTVFAFAQMGWFTLQLPQAWQHRVNARAGRHTGGRLGSAFAIGALSALAVGACMTAPLFGVLAFIAQSGRAAIGGAALFAMALGLGLPLVVIGAGAGALLPRAGAWMNGIKQAFGVLLLFTAWWIVSPVLPGTVRLLLLALLLSLCGMLMWRAGRAGVLRRAVALPLLLQAACLTVGAAAGSTDALVPLAVFVRGGDASGQPAGDSAGDAARVSPRAQAARLEGAMPVADATQLDAALAASGKPSMLIFHADWCTSCVEMEKLVFPKPAARQAMARFSLFEADVTRNSAADQVLLRRFRLFGPPAIVFFDAAGKEIPGTRVVGFQDVARFAASVETAWRRGQTGAQSADGGGNMASAGSTGPTGERGEDAAALSSALAASSGISAAATTSAATTSAGTTSADTASAGKASAASTSAATARLMEALRR</sequence>
<keyword evidence="5 9" id="KW-1133">Transmembrane helix</keyword>
<feature type="transmembrane region" description="Helical" evidence="9">
    <location>
        <begin position="472"/>
        <end position="490"/>
    </location>
</feature>